<dbReference type="Gene3D" id="3.30.1060.10">
    <property type="entry name" value="Peptide methionine sulphoxide reductase MsrA"/>
    <property type="match status" value="1"/>
</dbReference>
<evidence type="ECO:0000256" key="6">
    <source>
        <dbReference type="HAMAP-Rule" id="MF_01401"/>
    </source>
</evidence>
<keyword evidence="1 6" id="KW-0560">Oxidoreductase</keyword>
<proteinExistence type="inferred from homology"/>
<feature type="domain" description="MsrB" evidence="7">
    <location>
        <begin position="183"/>
        <end position="306"/>
    </location>
</feature>
<dbReference type="PANTHER" id="PTHR42799">
    <property type="entry name" value="MITOCHONDRIAL PEPTIDE METHIONINE SULFOXIDE REDUCTASE"/>
    <property type="match status" value="1"/>
</dbReference>
<sequence length="322" mass="36984">MGKGSLGDKMKNIKIIYLAGGCFWGTEGYFKRIKGIKKTLVGYANGISDETNYESVARTDHAEAVKIYYDFSRISLTEILLHYFRIIDPKSINRQGNDVGRQYRTGIYWEEGDRESENLIRDFMAYEEERLGKLAVEISPIKNFVKAEDYHQDYLDKNPMGYCHVNLSLADDPIIDDEREFLNKNKREALDDISYEVMAKSGTERPFTSDLNHEHRKGIYVDKLSRKPLFVSSDKFDAGCGWPSFSRPIISTYLDEEVDTSYGMVRTEVRSKSSDSHLGHVFPDGPIDMGGLRYCINGAALEFIPYEDMDEEGYTDYKIFVK</sequence>
<evidence type="ECO:0000256" key="3">
    <source>
        <dbReference type="ARBA" id="ARBA00047806"/>
    </source>
</evidence>
<dbReference type="EMBL" id="LRQE01000023">
    <property type="protein sequence ID" value="KXA30891.1"/>
    <property type="molecule type" value="Genomic_DNA"/>
</dbReference>
<dbReference type="PANTHER" id="PTHR42799:SF2">
    <property type="entry name" value="MITOCHONDRIAL PEPTIDE METHIONINE SULFOXIDE REDUCTASE"/>
    <property type="match status" value="1"/>
</dbReference>
<dbReference type="Proteomes" id="UP000070174">
    <property type="component" value="Unassembled WGS sequence"/>
</dbReference>
<keyword evidence="2" id="KW-0511">Multifunctional enzyme</keyword>
<dbReference type="SUPFAM" id="SSF51316">
    <property type="entry name" value="Mss4-like"/>
    <property type="match status" value="1"/>
</dbReference>
<dbReference type="GO" id="GO:0008113">
    <property type="term" value="F:peptide-methionine (S)-S-oxide reductase activity"/>
    <property type="evidence" value="ECO:0007669"/>
    <property type="project" value="UniProtKB-UniRule"/>
</dbReference>
<dbReference type="AlphaFoldDB" id="A0A133PQI0"/>
<evidence type="ECO:0000256" key="2">
    <source>
        <dbReference type="ARBA" id="ARBA00023268"/>
    </source>
</evidence>
<accession>A0A133PQI0</accession>
<organism evidence="8">
    <name type="scientific">Peptoniphilus harei</name>
    <dbReference type="NCBI Taxonomy" id="54005"/>
    <lineage>
        <taxon>Bacteria</taxon>
        <taxon>Bacillati</taxon>
        <taxon>Bacillota</taxon>
        <taxon>Tissierellia</taxon>
        <taxon>Tissierellales</taxon>
        <taxon>Peptoniphilaceae</taxon>
        <taxon>Peptoniphilus</taxon>
    </lineage>
</organism>
<comment type="catalytic activity">
    <reaction evidence="5 6">
        <text>[thioredoxin]-disulfide + L-methionine + H2O = L-methionine (S)-S-oxide + [thioredoxin]-dithiol</text>
        <dbReference type="Rhea" id="RHEA:19993"/>
        <dbReference type="Rhea" id="RHEA-COMP:10698"/>
        <dbReference type="Rhea" id="RHEA-COMP:10700"/>
        <dbReference type="ChEBI" id="CHEBI:15377"/>
        <dbReference type="ChEBI" id="CHEBI:29950"/>
        <dbReference type="ChEBI" id="CHEBI:50058"/>
        <dbReference type="ChEBI" id="CHEBI:57844"/>
        <dbReference type="ChEBI" id="CHEBI:58772"/>
        <dbReference type="EC" id="1.8.4.11"/>
    </reaction>
</comment>
<comment type="catalytic activity">
    <reaction evidence="3 6">
        <text>L-methionyl-[protein] + [thioredoxin]-disulfide + H2O = L-methionyl-(S)-S-oxide-[protein] + [thioredoxin]-dithiol</text>
        <dbReference type="Rhea" id="RHEA:14217"/>
        <dbReference type="Rhea" id="RHEA-COMP:10698"/>
        <dbReference type="Rhea" id="RHEA-COMP:10700"/>
        <dbReference type="Rhea" id="RHEA-COMP:12313"/>
        <dbReference type="Rhea" id="RHEA-COMP:12315"/>
        <dbReference type="ChEBI" id="CHEBI:15377"/>
        <dbReference type="ChEBI" id="CHEBI:16044"/>
        <dbReference type="ChEBI" id="CHEBI:29950"/>
        <dbReference type="ChEBI" id="CHEBI:44120"/>
        <dbReference type="ChEBI" id="CHEBI:50058"/>
        <dbReference type="EC" id="1.8.4.11"/>
    </reaction>
</comment>
<dbReference type="PROSITE" id="PS51790">
    <property type="entry name" value="MSRB"/>
    <property type="match status" value="1"/>
</dbReference>
<comment type="similarity">
    <text evidence="6">Belongs to the MsrA Met sulfoxide reductase family.</text>
</comment>
<dbReference type="Pfam" id="PF01641">
    <property type="entry name" value="SelR"/>
    <property type="match status" value="1"/>
</dbReference>
<dbReference type="NCBIfam" id="TIGR00357">
    <property type="entry name" value="peptide-methionine (R)-S-oxide reductase MsrB"/>
    <property type="match status" value="1"/>
</dbReference>
<dbReference type="SUPFAM" id="SSF55068">
    <property type="entry name" value="Peptide methionine sulfoxide reductase"/>
    <property type="match status" value="1"/>
</dbReference>
<gene>
    <name evidence="6" type="primary">msrA</name>
    <name evidence="8" type="ORF">HMPREF3229_00757</name>
</gene>
<dbReference type="InterPro" id="IPR050162">
    <property type="entry name" value="MsrA_MetSO_reductase"/>
</dbReference>
<dbReference type="EC" id="1.8.4.11" evidence="6"/>
<feature type="active site" evidence="6">
    <location>
        <position position="22"/>
    </location>
</feature>
<dbReference type="InterPro" id="IPR036509">
    <property type="entry name" value="Met_Sox_Rdtase_MsrA_sf"/>
</dbReference>
<evidence type="ECO:0000256" key="5">
    <source>
        <dbReference type="ARBA" id="ARBA00048782"/>
    </source>
</evidence>
<dbReference type="InterPro" id="IPR002579">
    <property type="entry name" value="Met_Sox_Rdtase_MsrB_dom"/>
</dbReference>
<reference evidence="8 9" key="1">
    <citation type="submission" date="2016-01" db="EMBL/GenBank/DDBJ databases">
        <authorList>
            <person name="Oliw E.H."/>
        </authorList>
    </citation>
    <scope>NUCLEOTIDE SEQUENCE [LARGE SCALE GENOMIC DNA]</scope>
    <source>
        <strain evidence="8 9">CMW7756A</strain>
    </source>
</reference>
<evidence type="ECO:0000259" key="7">
    <source>
        <dbReference type="PROSITE" id="PS51790"/>
    </source>
</evidence>
<dbReference type="GO" id="GO:0033744">
    <property type="term" value="F:L-methionine:thioredoxin-disulfide S-oxidoreductase activity"/>
    <property type="evidence" value="ECO:0007669"/>
    <property type="project" value="RHEA"/>
</dbReference>
<dbReference type="HAMAP" id="MF_01401">
    <property type="entry name" value="MsrA"/>
    <property type="match status" value="1"/>
</dbReference>
<dbReference type="InterPro" id="IPR002569">
    <property type="entry name" value="Met_Sox_Rdtase_MsrA_dom"/>
</dbReference>
<evidence type="ECO:0000256" key="4">
    <source>
        <dbReference type="ARBA" id="ARBA00048488"/>
    </source>
</evidence>
<comment type="caution">
    <text evidence="8">The sequence shown here is derived from an EMBL/GenBank/DDBJ whole genome shotgun (WGS) entry which is preliminary data.</text>
</comment>
<dbReference type="GO" id="GO:0033743">
    <property type="term" value="F:peptide-methionine (R)-S-oxide reductase activity"/>
    <property type="evidence" value="ECO:0007669"/>
    <property type="project" value="UniProtKB-EC"/>
</dbReference>
<dbReference type="Pfam" id="PF01625">
    <property type="entry name" value="PMSR"/>
    <property type="match status" value="1"/>
</dbReference>
<comment type="catalytic activity">
    <reaction evidence="4">
        <text>L-methionyl-[protein] + [thioredoxin]-disulfide + H2O = L-methionyl-(R)-S-oxide-[protein] + [thioredoxin]-dithiol</text>
        <dbReference type="Rhea" id="RHEA:24164"/>
        <dbReference type="Rhea" id="RHEA-COMP:10698"/>
        <dbReference type="Rhea" id="RHEA-COMP:10700"/>
        <dbReference type="Rhea" id="RHEA-COMP:12313"/>
        <dbReference type="Rhea" id="RHEA-COMP:12314"/>
        <dbReference type="ChEBI" id="CHEBI:15377"/>
        <dbReference type="ChEBI" id="CHEBI:16044"/>
        <dbReference type="ChEBI" id="CHEBI:29950"/>
        <dbReference type="ChEBI" id="CHEBI:45764"/>
        <dbReference type="ChEBI" id="CHEBI:50058"/>
        <dbReference type="EC" id="1.8.4.12"/>
    </reaction>
</comment>
<dbReference type="Gene3D" id="2.170.150.20">
    <property type="entry name" value="Peptide methionine sulfoxide reductase"/>
    <property type="match status" value="1"/>
</dbReference>
<evidence type="ECO:0000313" key="8">
    <source>
        <dbReference type="EMBL" id="KXA30891.1"/>
    </source>
</evidence>
<comment type="function">
    <text evidence="6">Has an important function as a repair enzyme for proteins that have been inactivated by oxidation. Catalyzes the reversible oxidation-reduction of methionine sulfoxide in proteins to methionine.</text>
</comment>
<dbReference type="NCBIfam" id="TIGR00401">
    <property type="entry name" value="msrA"/>
    <property type="match status" value="1"/>
</dbReference>
<dbReference type="GO" id="GO:0005737">
    <property type="term" value="C:cytoplasm"/>
    <property type="evidence" value="ECO:0007669"/>
    <property type="project" value="TreeGrafter"/>
</dbReference>
<dbReference type="PATRIC" id="fig|54005.3.peg.744"/>
<evidence type="ECO:0000313" key="9">
    <source>
        <dbReference type="Proteomes" id="UP000070174"/>
    </source>
</evidence>
<evidence type="ECO:0000256" key="1">
    <source>
        <dbReference type="ARBA" id="ARBA00023002"/>
    </source>
</evidence>
<protein>
    <recommendedName>
        <fullName evidence="6">Peptide methionine sulfoxide reductase MsrA</fullName>
        <shortName evidence="6">Protein-methionine-S-oxide reductase</shortName>
        <ecNumber evidence="6">1.8.4.11</ecNumber>
    </recommendedName>
    <alternativeName>
        <fullName evidence="6">Peptide-methionine (S)-S-oxide reductase</fullName>
        <shortName evidence="6">Peptide Met(O) reductase</shortName>
    </alternativeName>
</protein>
<name>A0A133PQI0_9FIRM</name>
<dbReference type="GO" id="GO:0034599">
    <property type="term" value="P:cellular response to oxidative stress"/>
    <property type="evidence" value="ECO:0007669"/>
    <property type="project" value="TreeGrafter"/>
</dbReference>
<dbReference type="InterPro" id="IPR011057">
    <property type="entry name" value="Mss4-like_sf"/>
</dbReference>